<sequence>MTRAASRLRARSRRCGRAALLRSSDTAEPTWKKLVDQLKNEGHRSPYLDRLRQRLPASGPSDIAGEILREMASALGRSEDKVNVALLELELQGKALDALARSQGAAPGERVARVAAFNRQREAATKALWELRVHREALGFRRNEDLAELYPIPPKRA</sequence>
<evidence type="ECO:0000313" key="2">
    <source>
        <dbReference type="Proteomes" id="UP000075635"/>
    </source>
</evidence>
<proteinExistence type="predicted"/>
<accession>A0A150R4Y2</accession>
<dbReference type="Proteomes" id="UP000075635">
    <property type="component" value="Unassembled WGS sequence"/>
</dbReference>
<comment type="caution">
    <text evidence="1">The sequence shown here is derived from an EMBL/GenBank/DDBJ whole genome shotgun (WGS) entry which is preliminary data.</text>
</comment>
<gene>
    <name evidence="1" type="ORF">BE17_02070</name>
</gene>
<dbReference type="EMBL" id="JEMB01003135">
    <property type="protein sequence ID" value="KYF75307.1"/>
    <property type="molecule type" value="Genomic_DNA"/>
</dbReference>
<protein>
    <submittedName>
        <fullName evidence="1">Uncharacterized protein</fullName>
    </submittedName>
</protein>
<reference evidence="1 2" key="1">
    <citation type="submission" date="2014-02" db="EMBL/GenBank/DDBJ databases">
        <title>The small core and large imbalanced accessory genome model reveals a collaborative survival strategy of Sorangium cellulosum strains in nature.</title>
        <authorList>
            <person name="Han K."/>
            <person name="Peng R."/>
            <person name="Blom J."/>
            <person name="Li Y.-Z."/>
        </authorList>
    </citation>
    <scope>NUCLEOTIDE SEQUENCE [LARGE SCALE GENOMIC DNA]</scope>
    <source>
        <strain evidence="1 2">So0011-07</strain>
    </source>
</reference>
<name>A0A150R4Y2_SORCE</name>
<organism evidence="1 2">
    <name type="scientific">Sorangium cellulosum</name>
    <name type="common">Polyangium cellulosum</name>
    <dbReference type="NCBI Taxonomy" id="56"/>
    <lineage>
        <taxon>Bacteria</taxon>
        <taxon>Pseudomonadati</taxon>
        <taxon>Myxococcota</taxon>
        <taxon>Polyangia</taxon>
        <taxon>Polyangiales</taxon>
        <taxon>Polyangiaceae</taxon>
        <taxon>Sorangium</taxon>
    </lineage>
</organism>
<dbReference type="AlphaFoldDB" id="A0A150R4Y2"/>
<evidence type="ECO:0000313" key="1">
    <source>
        <dbReference type="EMBL" id="KYF75307.1"/>
    </source>
</evidence>